<proteinExistence type="predicted"/>
<sequence>MPVKTGVFTDSAVQGLEVWVEGTKVGVTDAQGQFSYPEGKTVSFKIGALTLGSSSAPAVVTPADLSTDPAAVQNILVALQSLDSDRNPANGITIAADTAAKLVSAADLSKPGSSLSSSLSKDLPALTLVSNSAALTHFWSQASSLNANPLVLIATDTLTGFWQMPCDGQGRLKVWDIQKVSANRVQFARSIVREHSDANCSSTSFVERTDSNNHPRDFATVMGASRAADGTITLQGLALNSADQPGSFSATLSADGRSVKGIDPDGHAFSLTRLSNFAFPSGGGSSAPAALPAVGTLSVNGGESYPLRVSFSLDAQGLISGGTYDFHKVKGSLQTLCTYGAANAENCVGASSRITQSSQHGMFTAQGASTPTLLMTGPDAQGYTFSGMLSGLSWTGTWAKVATATSSGTGAGSFAVPVLFGDGNVPGQAPGSSWSGPPADNPAALRVWLALDAAGKIEVKSNKSRYSTHFDKTSNTVCTPSEANKLTCNGRSDVFLIAQVGGPLSASGTATPTALQLIDGNGSVWTGTVTGKTWAGVWTSAPGVLPALTANFSVELQFE</sequence>
<protein>
    <submittedName>
        <fullName evidence="1">Uncharacterized protein</fullName>
    </submittedName>
</protein>
<evidence type="ECO:0000313" key="1">
    <source>
        <dbReference type="EMBL" id="PND39006.1"/>
    </source>
</evidence>
<name>A0A2N8KZX8_9BURK</name>
<accession>A0A2N8KZX8</accession>
<gene>
    <name evidence="1" type="ORF">C1O66_16715</name>
</gene>
<dbReference type="AlphaFoldDB" id="A0A2N8KZX8"/>
<reference evidence="1 2" key="1">
    <citation type="submission" date="2018-01" db="EMBL/GenBank/DDBJ databases">
        <title>Draft genome sequence of Paucibacter aquatile CR182 isolated from freshwater of the Nakdong River.</title>
        <authorList>
            <person name="Choi A."/>
            <person name="Chung E.J."/>
        </authorList>
    </citation>
    <scope>NUCLEOTIDE SEQUENCE [LARGE SCALE GENOMIC DNA]</scope>
    <source>
        <strain evidence="1 2">CR182</strain>
    </source>
</reference>
<evidence type="ECO:0000313" key="2">
    <source>
        <dbReference type="Proteomes" id="UP000235916"/>
    </source>
</evidence>
<dbReference type="Proteomes" id="UP000235916">
    <property type="component" value="Unassembled WGS sequence"/>
</dbReference>
<keyword evidence="2" id="KW-1185">Reference proteome</keyword>
<dbReference type="EMBL" id="POSP01000003">
    <property type="protein sequence ID" value="PND39006.1"/>
    <property type="molecule type" value="Genomic_DNA"/>
</dbReference>
<organism evidence="1 2">
    <name type="scientific">Kinneretia aquatilis</name>
    <dbReference type="NCBI Taxonomy" id="2070761"/>
    <lineage>
        <taxon>Bacteria</taxon>
        <taxon>Pseudomonadati</taxon>
        <taxon>Pseudomonadota</taxon>
        <taxon>Betaproteobacteria</taxon>
        <taxon>Burkholderiales</taxon>
        <taxon>Sphaerotilaceae</taxon>
        <taxon>Roseateles</taxon>
    </lineage>
</organism>
<comment type="caution">
    <text evidence="1">The sequence shown here is derived from an EMBL/GenBank/DDBJ whole genome shotgun (WGS) entry which is preliminary data.</text>
</comment>